<evidence type="ECO:0000256" key="1">
    <source>
        <dbReference type="SAM" id="Coils"/>
    </source>
</evidence>
<dbReference type="PANTHER" id="PTHR41747">
    <property type="entry name" value="CHROMOSOME UNDETERMINED SCAFFOLD_128, WHOLE GENOME SHOTGUN SEQUENCE"/>
    <property type="match status" value="1"/>
</dbReference>
<reference evidence="3" key="1">
    <citation type="submission" date="2021-01" db="EMBL/GenBank/DDBJ databases">
        <authorList>
            <person name="Corre E."/>
            <person name="Pelletier E."/>
            <person name="Niang G."/>
            <person name="Scheremetjew M."/>
            <person name="Finn R."/>
            <person name="Kale V."/>
            <person name="Holt S."/>
            <person name="Cochrane G."/>
            <person name="Meng A."/>
            <person name="Brown T."/>
            <person name="Cohen L."/>
        </authorList>
    </citation>
    <scope>NUCLEOTIDE SEQUENCE</scope>
    <source>
        <strain evidence="3">RCC1693</strain>
    </source>
</reference>
<keyword evidence="1" id="KW-0175">Coiled coil</keyword>
<feature type="region of interest" description="Disordered" evidence="2">
    <location>
        <begin position="185"/>
        <end position="213"/>
    </location>
</feature>
<proteinExistence type="predicted"/>
<organism evidence="3">
    <name type="scientific">Florenciella parvula</name>
    <dbReference type="NCBI Taxonomy" id="236787"/>
    <lineage>
        <taxon>Eukaryota</taxon>
        <taxon>Sar</taxon>
        <taxon>Stramenopiles</taxon>
        <taxon>Ochrophyta</taxon>
        <taxon>Dictyochophyceae</taxon>
        <taxon>Florenciellales</taxon>
        <taxon>Florenciella</taxon>
    </lineage>
</organism>
<feature type="compositionally biased region" description="Basic and acidic residues" evidence="2">
    <location>
        <begin position="199"/>
        <end position="209"/>
    </location>
</feature>
<feature type="compositionally biased region" description="Basic and acidic residues" evidence="2">
    <location>
        <begin position="349"/>
        <end position="367"/>
    </location>
</feature>
<feature type="region of interest" description="Disordered" evidence="2">
    <location>
        <begin position="149"/>
        <end position="169"/>
    </location>
</feature>
<evidence type="ECO:0000256" key="2">
    <source>
        <dbReference type="SAM" id="MobiDB-lite"/>
    </source>
</evidence>
<protein>
    <submittedName>
        <fullName evidence="3">Uncharacterized protein</fullName>
    </submittedName>
</protein>
<dbReference type="AlphaFoldDB" id="A0A7S2FR48"/>
<sequence>MSSAMGGGGGGGGSVPSVSIGNYKGVMLCNRPFAGVAAAAQNAGGPAKAAFVCGTVPGHMGANAPPRDLAVTVKRTKKETALSRHKKWLQDLQSTKNQLEQSYLDEIKRKEEAKKRFMERESKMRAVIRASRDGDSTVLSATMSASMAVPAENKAERSDAKEEVPEDDEEEIAVAVELAAAEKLREKQGRANRPAWALTEDKAKEAAEKQEEDDTAELLEFAQNLDFDKYIDDMEVQAMIDQVKTRINELEIMKDEDLEAEEVKGEARPHTLTEESVRRLQEKYGVAAEEKPADDDAISVAKSLLSNTDLNKVHSTKSVAAVAASRKAVTMAPVEEESKGGEQAMAEPKMVKHTDDEGSRLANKTEVHNLPYMHRNPSV</sequence>
<name>A0A7S2FR48_9STRA</name>
<accession>A0A7S2FR48</accession>
<feature type="region of interest" description="Disordered" evidence="2">
    <location>
        <begin position="332"/>
        <end position="379"/>
    </location>
</feature>
<evidence type="ECO:0000313" key="3">
    <source>
        <dbReference type="EMBL" id="CAD9408962.1"/>
    </source>
</evidence>
<feature type="coiled-coil region" evidence="1">
    <location>
        <begin position="89"/>
        <end position="116"/>
    </location>
</feature>
<gene>
    <name evidence="3" type="ORF">FPAR1323_LOCUS6905</name>
</gene>
<dbReference type="EMBL" id="HBGT01012857">
    <property type="protein sequence ID" value="CAD9408962.1"/>
    <property type="molecule type" value="Transcribed_RNA"/>
</dbReference>
<feature type="compositionally biased region" description="Basic and acidic residues" evidence="2">
    <location>
        <begin position="153"/>
        <end position="163"/>
    </location>
</feature>
<dbReference type="PANTHER" id="PTHR41747:SF1">
    <property type="entry name" value="CHROMOSOME UNDETERMINED SCAFFOLD_128, WHOLE GENOME SHOTGUN SEQUENCE"/>
    <property type="match status" value="1"/>
</dbReference>